<evidence type="ECO:0000313" key="1">
    <source>
        <dbReference type="EMBL" id="KAF2148457.1"/>
    </source>
</evidence>
<keyword evidence="2" id="KW-1185">Reference proteome</keyword>
<organism evidence="1 2">
    <name type="scientific">Myriangium duriaei CBS 260.36</name>
    <dbReference type="NCBI Taxonomy" id="1168546"/>
    <lineage>
        <taxon>Eukaryota</taxon>
        <taxon>Fungi</taxon>
        <taxon>Dikarya</taxon>
        <taxon>Ascomycota</taxon>
        <taxon>Pezizomycotina</taxon>
        <taxon>Dothideomycetes</taxon>
        <taxon>Dothideomycetidae</taxon>
        <taxon>Myriangiales</taxon>
        <taxon>Myriangiaceae</taxon>
        <taxon>Myriangium</taxon>
    </lineage>
</organism>
<dbReference type="AlphaFoldDB" id="A0A9P4IV63"/>
<dbReference type="Proteomes" id="UP000799439">
    <property type="component" value="Unassembled WGS sequence"/>
</dbReference>
<dbReference type="EMBL" id="ML996093">
    <property type="protein sequence ID" value="KAF2148457.1"/>
    <property type="molecule type" value="Genomic_DNA"/>
</dbReference>
<name>A0A9P4IV63_9PEZI</name>
<gene>
    <name evidence="1" type="ORF">K461DRAFT_64431</name>
</gene>
<protein>
    <submittedName>
        <fullName evidence="1">Uncharacterized protein</fullName>
    </submittedName>
</protein>
<proteinExistence type="predicted"/>
<accession>A0A9P4IV63</accession>
<comment type="caution">
    <text evidence="1">The sequence shown here is derived from an EMBL/GenBank/DDBJ whole genome shotgun (WGS) entry which is preliminary data.</text>
</comment>
<evidence type="ECO:0000313" key="2">
    <source>
        <dbReference type="Proteomes" id="UP000799439"/>
    </source>
</evidence>
<reference evidence="1" key="1">
    <citation type="journal article" date="2020" name="Stud. Mycol.">
        <title>101 Dothideomycetes genomes: a test case for predicting lifestyles and emergence of pathogens.</title>
        <authorList>
            <person name="Haridas S."/>
            <person name="Albert R."/>
            <person name="Binder M."/>
            <person name="Bloem J."/>
            <person name="Labutti K."/>
            <person name="Salamov A."/>
            <person name="Andreopoulos B."/>
            <person name="Baker S."/>
            <person name="Barry K."/>
            <person name="Bills G."/>
            <person name="Bluhm B."/>
            <person name="Cannon C."/>
            <person name="Castanera R."/>
            <person name="Culley D."/>
            <person name="Daum C."/>
            <person name="Ezra D."/>
            <person name="Gonzalez J."/>
            <person name="Henrissat B."/>
            <person name="Kuo A."/>
            <person name="Liang C."/>
            <person name="Lipzen A."/>
            <person name="Lutzoni F."/>
            <person name="Magnuson J."/>
            <person name="Mondo S."/>
            <person name="Nolan M."/>
            <person name="Ohm R."/>
            <person name="Pangilinan J."/>
            <person name="Park H.-J."/>
            <person name="Ramirez L."/>
            <person name="Alfaro M."/>
            <person name="Sun H."/>
            <person name="Tritt A."/>
            <person name="Yoshinaga Y."/>
            <person name="Zwiers L.-H."/>
            <person name="Turgeon B."/>
            <person name="Goodwin S."/>
            <person name="Spatafora J."/>
            <person name="Crous P."/>
            <person name="Grigoriev I."/>
        </authorList>
    </citation>
    <scope>NUCLEOTIDE SEQUENCE</scope>
    <source>
        <strain evidence="1">CBS 260.36</strain>
    </source>
</reference>
<sequence>MFIHRIDKDSTVTRRGARAGHPNTSAGYIDSVSSGAALASTLMLMHLTTKAPSLCFSRLNIKLYICHVYCYRLMYLQKCLLNQGVFGDMVGQNTHIILPKVRGRSRTCSGPTGYHSRECCYRNREALQMGVVGQRGAAEANRADRVPCAPRCQAVSTYGELSTATARRVDALGSNNSSA</sequence>